<gene>
    <name evidence="1" type="ORF">CQA01_06240</name>
</gene>
<dbReference type="InterPro" id="IPR025921">
    <property type="entry name" value="HmuY"/>
</dbReference>
<dbReference type="RefSeq" id="WP_040418000.1">
    <property type="nucleotide sequence ID" value="NZ_BJYV01000001.1"/>
</dbReference>
<accession>A0A512C7F1</accession>
<evidence type="ECO:0000313" key="1">
    <source>
        <dbReference type="EMBL" id="GEO20090.1"/>
    </source>
</evidence>
<dbReference type="AlphaFoldDB" id="A0A512C7F1"/>
<comment type="caution">
    <text evidence="1">The sequence shown here is derived from an EMBL/GenBank/DDBJ whole genome shotgun (WGS) entry which is preliminary data.</text>
</comment>
<dbReference type="EMBL" id="BJYV01000001">
    <property type="protein sequence ID" value="GEO20090.1"/>
    <property type="molecule type" value="Genomic_DNA"/>
</dbReference>
<dbReference type="Proteomes" id="UP000321301">
    <property type="component" value="Unassembled WGS sequence"/>
</dbReference>
<proteinExistence type="predicted"/>
<dbReference type="CDD" id="cd12105">
    <property type="entry name" value="HmuY"/>
    <property type="match status" value="1"/>
</dbReference>
<name>A0A512C7F1_9BACT</name>
<evidence type="ECO:0000313" key="2">
    <source>
        <dbReference type="Proteomes" id="UP000321301"/>
    </source>
</evidence>
<sequence>MKFLQLFALAIMTSLLFTNCVEDEPESDIKTIELGATLTASMGSDLSTQVYVNLSEALITDVPVNTWELAFENNGEAIRTNSAKKVAVTVPSEGSFDEVTSDQGLVYVYDAEDGDLSKTALAGWELNVPYILDLGIDQNGNTLGKKKLMITAHSSTGISIQYANLDGSGLITDTVVFDGGDFTFYSLISEQTVTVEPANWDFVLTGVSLRTGAPCAALGPGAVPGINCDVYRLSTTAMINHYNGVELAVDDPFADLEQNDDPTSEKNLKTIEDSNYELLTLNDYYSLGSSDAGDAIGRSWLNILTPHSSAIYKVYDFITYLVKDQDGNYYKVRFLAYKGGDNAENGNPTFEYARLEE</sequence>
<dbReference type="Pfam" id="PF14064">
    <property type="entry name" value="HmuY"/>
    <property type="match status" value="1"/>
</dbReference>
<organism evidence="1 2">
    <name type="scientific">Cyclobacterium qasimii</name>
    <dbReference type="NCBI Taxonomy" id="1350429"/>
    <lineage>
        <taxon>Bacteria</taxon>
        <taxon>Pseudomonadati</taxon>
        <taxon>Bacteroidota</taxon>
        <taxon>Cytophagia</taxon>
        <taxon>Cytophagales</taxon>
        <taxon>Cyclobacteriaceae</taxon>
        <taxon>Cyclobacterium</taxon>
    </lineage>
</organism>
<keyword evidence="2" id="KW-1185">Reference proteome</keyword>
<reference evidence="1 2" key="1">
    <citation type="submission" date="2019-07" db="EMBL/GenBank/DDBJ databases">
        <title>Whole genome shotgun sequence of Cyclobacterium qasimii NBRC 106168.</title>
        <authorList>
            <person name="Hosoyama A."/>
            <person name="Uohara A."/>
            <person name="Ohji S."/>
            <person name="Ichikawa N."/>
        </authorList>
    </citation>
    <scope>NUCLEOTIDE SEQUENCE [LARGE SCALE GENOMIC DNA]</scope>
    <source>
        <strain evidence="1 2">NBRC 106168</strain>
    </source>
</reference>
<evidence type="ECO:0008006" key="3">
    <source>
        <dbReference type="Google" id="ProtNLM"/>
    </source>
</evidence>
<protein>
    <recommendedName>
        <fullName evidence="3">HmuY protein</fullName>
    </recommendedName>
</protein>